<gene>
    <name evidence="2" type="ORF">THII_2723</name>
</gene>
<dbReference type="AlphaFoldDB" id="A0A090ANM8"/>
<dbReference type="HOGENOM" id="CLU_1052377_0_0_6"/>
<dbReference type="Proteomes" id="UP000031623">
    <property type="component" value="Chromosome"/>
</dbReference>
<keyword evidence="1" id="KW-0175">Coiled coil</keyword>
<evidence type="ECO:0000313" key="2">
    <source>
        <dbReference type="EMBL" id="BAP57020.1"/>
    </source>
</evidence>
<organism evidence="2 3">
    <name type="scientific">Thioploca ingrica</name>
    <dbReference type="NCBI Taxonomy" id="40754"/>
    <lineage>
        <taxon>Bacteria</taxon>
        <taxon>Pseudomonadati</taxon>
        <taxon>Pseudomonadota</taxon>
        <taxon>Gammaproteobacteria</taxon>
        <taxon>Thiotrichales</taxon>
        <taxon>Thiotrichaceae</taxon>
        <taxon>Thioploca</taxon>
    </lineage>
</organism>
<feature type="coiled-coil region" evidence="1">
    <location>
        <begin position="4"/>
        <end position="35"/>
    </location>
</feature>
<sequence>MNYLERLKQEAQARQEQELKTQQQLEQQRQRFQLEVKPSFEQLLAYLRELSQQLNYLKPNNLVNYKVQGVGNLQNLQQQNYRIATYKELRALKERAYTIYSQDSPEVASNFCLRCECVGQYPIRIEKRKPLEINLQKEYLLQHGIRFTGDEHRDNQHNIVKVRFIIEPLIPIEFEFSGDLETHSIDLKITNFNELGEKVYNLSPQEVNHSFLDELAQYITRQPNHLALRDKQRLKITPLSTQQKESLEFEVWLEKMQREYGESLSTAAMKQVQDRPKDFEEFNEWLRLQEAQLHNTQAQVQSKNNKKFFHLFKQINPFKKAKL</sequence>
<accession>A0A090ANM8</accession>
<dbReference type="KEGG" id="tig:THII_2723"/>
<dbReference type="EMBL" id="AP014633">
    <property type="protein sequence ID" value="BAP57020.1"/>
    <property type="molecule type" value="Genomic_DNA"/>
</dbReference>
<proteinExistence type="predicted"/>
<evidence type="ECO:0000313" key="3">
    <source>
        <dbReference type="Proteomes" id="UP000031623"/>
    </source>
</evidence>
<reference evidence="2 3" key="1">
    <citation type="journal article" date="2014" name="ISME J.">
        <title>Ecophysiology of Thioploca ingrica as revealed by the complete genome sequence supplemented with proteomic evidence.</title>
        <authorList>
            <person name="Kojima H."/>
            <person name="Ogura Y."/>
            <person name="Yamamoto N."/>
            <person name="Togashi T."/>
            <person name="Mori H."/>
            <person name="Watanabe T."/>
            <person name="Nemoto F."/>
            <person name="Kurokawa K."/>
            <person name="Hayashi T."/>
            <person name="Fukui M."/>
        </authorList>
    </citation>
    <scope>NUCLEOTIDE SEQUENCE [LARGE SCALE GENOMIC DNA]</scope>
</reference>
<protein>
    <submittedName>
        <fullName evidence="2">Uncharacterized protein</fullName>
    </submittedName>
</protein>
<keyword evidence="3" id="KW-1185">Reference proteome</keyword>
<name>A0A090ANM8_9GAMM</name>
<dbReference type="OrthoDB" id="5569064at2"/>
<evidence type="ECO:0000256" key="1">
    <source>
        <dbReference type="SAM" id="Coils"/>
    </source>
</evidence>